<proteinExistence type="predicted"/>
<dbReference type="PANTHER" id="PTHR46082">
    <property type="entry name" value="ATP/GTP-BINDING PROTEIN-RELATED"/>
    <property type="match status" value="1"/>
</dbReference>
<reference evidence="2" key="1">
    <citation type="journal article" date="2021" name="Mol. Plant Pathol.">
        <title>A 20-kb lineage-specific genomic region tames virulence in pathogenic amphidiploid Verticillium longisporum.</title>
        <authorList>
            <person name="Harting R."/>
            <person name="Starke J."/>
            <person name="Kusch H."/>
            <person name="Poggeler S."/>
            <person name="Maurus I."/>
            <person name="Schluter R."/>
            <person name="Landesfeind M."/>
            <person name="Bulla I."/>
            <person name="Nowrousian M."/>
            <person name="de Jonge R."/>
            <person name="Stahlhut G."/>
            <person name="Hoff K.J."/>
            <person name="Asshauer K.P."/>
            <person name="Thurmer A."/>
            <person name="Stanke M."/>
            <person name="Daniel R."/>
            <person name="Morgenstern B."/>
            <person name="Thomma B.P.H.J."/>
            <person name="Kronstad J.W."/>
            <person name="Braus-Stromeyer S.A."/>
            <person name="Braus G.H."/>
        </authorList>
    </citation>
    <scope>NUCLEOTIDE SEQUENCE</scope>
    <source>
        <strain evidence="2">Vl32</strain>
    </source>
</reference>
<gene>
    <name evidence="2" type="ORF">HYQ45_016118</name>
</gene>
<feature type="region of interest" description="Disordered" evidence="1">
    <location>
        <begin position="73"/>
        <end position="121"/>
    </location>
</feature>
<dbReference type="PANTHER" id="PTHR46082:SF11">
    <property type="entry name" value="AAA+ ATPASE DOMAIN-CONTAINING PROTEIN-RELATED"/>
    <property type="match status" value="1"/>
</dbReference>
<name>A0A8I2Z511_VERLO</name>
<dbReference type="EMBL" id="JAEMWZ010000464">
    <property type="protein sequence ID" value="KAG7116229.1"/>
    <property type="molecule type" value="Genomic_DNA"/>
</dbReference>
<dbReference type="Proteomes" id="UP000689129">
    <property type="component" value="Unassembled WGS sequence"/>
</dbReference>
<evidence type="ECO:0000256" key="1">
    <source>
        <dbReference type="SAM" id="MobiDB-lite"/>
    </source>
</evidence>
<organism evidence="2 3">
    <name type="scientific">Verticillium longisporum</name>
    <name type="common">Verticillium dahliae var. longisporum</name>
    <dbReference type="NCBI Taxonomy" id="100787"/>
    <lineage>
        <taxon>Eukaryota</taxon>
        <taxon>Fungi</taxon>
        <taxon>Dikarya</taxon>
        <taxon>Ascomycota</taxon>
        <taxon>Pezizomycotina</taxon>
        <taxon>Sordariomycetes</taxon>
        <taxon>Hypocreomycetidae</taxon>
        <taxon>Glomerellales</taxon>
        <taxon>Plectosphaerellaceae</taxon>
        <taxon>Verticillium</taxon>
    </lineage>
</organism>
<dbReference type="InterPro" id="IPR053137">
    <property type="entry name" value="NLR-like"/>
</dbReference>
<dbReference type="AlphaFoldDB" id="A0A8I2Z511"/>
<evidence type="ECO:0000313" key="3">
    <source>
        <dbReference type="Proteomes" id="UP000689129"/>
    </source>
</evidence>
<feature type="compositionally biased region" description="Gly residues" evidence="1">
    <location>
        <begin position="83"/>
        <end position="93"/>
    </location>
</feature>
<comment type="caution">
    <text evidence="2">The sequence shown here is derived from an EMBL/GenBank/DDBJ whole genome shotgun (WGS) entry which is preliminary data.</text>
</comment>
<protein>
    <recommendedName>
        <fullName evidence="4">Nucleoside phosphorylase domain-containing protein</fullName>
    </recommendedName>
</protein>
<sequence length="121" mass="12856">MKNARNRNRLRDTFDLIGLEMEAAGTMNRIPVGVIRGVCDYADEHKNKDWQPYAAAMAAAYAKAVLVEITPKRATPKQTSAEGGSGSATGRPGGPFFHGPISGRNVVAGMSTSGNTNQTFS</sequence>
<dbReference type="OrthoDB" id="4850336at2759"/>
<evidence type="ECO:0008006" key="4">
    <source>
        <dbReference type="Google" id="ProtNLM"/>
    </source>
</evidence>
<feature type="compositionally biased region" description="Polar residues" evidence="1">
    <location>
        <begin position="110"/>
        <end position="121"/>
    </location>
</feature>
<evidence type="ECO:0000313" key="2">
    <source>
        <dbReference type="EMBL" id="KAG7116229.1"/>
    </source>
</evidence>
<accession>A0A8I2Z511</accession>